<evidence type="ECO:0000313" key="2">
    <source>
        <dbReference type="EMBL" id="KAF9449229.1"/>
    </source>
</evidence>
<feature type="compositionally biased region" description="Basic and acidic residues" evidence="1">
    <location>
        <begin position="71"/>
        <end position="86"/>
    </location>
</feature>
<reference evidence="2" key="1">
    <citation type="submission" date="2020-11" db="EMBL/GenBank/DDBJ databases">
        <authorList>
            <consortium name="DOE Joint Genome Institute"/>
            <person name="Ahrendt S."/>
            <person name="Riley R."/>
            <person name="Andreopoulos W."/>
            <person name="Labutti K."/>
            <person name="Pangilinan J."/>
            <person name="Ruiz-Duenas F.J."/>
            <person name="Barrasa J.M."/>
            <person name="Sanchez-Garcia M."/>
            <person name="Camarero S."/>
            <person name="Miyauchi S."/>
            <person name="Serrano A."/>
            <person name="Linde D."/>
            <person name="Babiker R."/>
            <person name="Drula E."/>
            <person name="Ayuso-Fernandez I."/>
            <person name="Pacheco R."/>
            <person name="Padilla G."/>
            <person name="Ferreira P."/>
            <person name="Barriuso J."/>
            <person name="Kellner H."/>
            <person name="Castanera R."/>
            <person name="Alfaro M."/>
            <person name="Ramirez L."/>
            <person name="Pisabarro A.G."/>
            <person name="Kuo A."/>
            <person name="Tritt A."/>
            <person name="Lipzen A."/>
            <person name="He G."/>
            <person name="Yan M."/>
            <person name="Ng V."/>
            <person name="Cullen D."/>
            <person name="Martin F."/>
            <person name="Rosso M.-N."/>
            <person name="Henrissat B."/>
            <person name="Hibbett D."/>
            <person name="Martinez A.T."/>
            <person name="Grigoriev I.V."/>
        </authorList>
    </citation>
    <scope>NUCLEOTIDE SEQUENCE</scope>
    <source>
        <strain evidence="2">MF-IS2</strain>
    </source>
</reference>
<feature type="region of interest" description="Disordered" evidence="1">
    <location>
        <begin position="66"/>
        <end position="311"/>
    </location>
</feature>
<dbReference type="Proteomes" id="UP000807342">
    <property type="component" value="Unassembled WGS sequence"/>
</dbReference>
<comment type="caution">
    <text evidence="2">The sequence shown here is derived from an EMBL/GenBank/DDBJ whole genome shotgun (WGS) entry which is preliminary data.</text>
</comment>
<name>A0A9P6C5C1_9AGAR</name>
<feature type="compositionally biased region" description="Low complexity" evidence="1">
    <location>
        <begin position="154"/>
        <end position="167"/>
    </location>
</feature>
<feature type="compositionally biased region" description="Basic and acidic residues" evidence="1">
    <location>
        <begin position="134"/>
        <end position="147"/>
    </location>
</feature>
<sequence>MPSELRRIKVHTGYKFYHDEYDMHSSHILQLLSELYFELEIFRDLWSDKGSTKIFVQDILTNMGSIQDTLGKPEDAGRGGVERSELRASGSNNRDSRPSPAHLENQRHPSPAPLKLQLREDRSKVLTIKLPPTKRSESVEGVTKDSCSRPVAPPAATTSAHPAATLPRTPRQKRSSKQGPAPKLWRPQPFHREYTTRGRITANTARHEHSPQHSPVIPSLHPSASQPGPSRQPVRRTRNNLGKPPQKRPQLPPIKTDIGTGAPRIEVQACSANSSGLDGSPIGKGKGKRRREDVEEVNAENLEARKRTRRK</sequence>
<gene>
    <name evidence="2" type="ORF">P691DRAFT_774825</name>
</gene>
<accession>A0A9P6C5C1</accession>
<protein>
    <submittedName>
        <fullName evidence="2">Uncharacterized protein</fullName>
    </submittedName>
</protein>
<proteinExistence type="predicted"/>
<evidence type="ECO:0000256" key="1">
    <source>
        <dbReference type="SAM" id="MobiDB-lite"/>
    </source>
</evidence>
<organism evidence="2 3">
    <name type="scientific">Macrolepiota fuliginosa MF-IS2</name>
    <dbReference type="NCBI Taxonomy" id="1400762"/>
    <lineage>
        <taxon>Eukaryota</taxon>
        <taxon>Fungi</taxon>
        <taxon>Dikarya</taxon>
        <taxon>Basidiomycota</taxon>
        <taxon>Agaricomycotina</taxon>
        <taxon>Agaricomycetes</taxon>
        <taxon>Agaricomycetidae</taxon>
        <taxon>Agaricales</taxon>
        <taxon>Agaricineae</taxon>
        <taxon>Agaricaceae</taxon>
        <taxon>Macrolepiota</taxon>
    </lineage>
</organism>
<evidence type="ECO:0000313" key="3">
    <source>
        <dbReference type="Proteomes" id="UP000807342"/>
    </source>
</evidence>
<keyword evidence="3" id="KW-1185">Reference proteome</keyword>
<dbReference type="EMBL" id="MU151137">
    <property type="protein sequence ID" value="KAF9449229.1"/>
    <property type="molecule type" value="Genomic_DNA"/>
</dbReference>
<dbReference type="AlphaFoldDB" id="A0A9P6C5C1"/>